<dbReference type="InterPro" id="IPR003801">
    <property type="entry name" value="GTP_cyclohydrolase_FolE2/MptA"/>
</dbReference>
<evidence type="ECO:0008006" key="4">
    <source>
        <dbReference type="Google" id="ProtNLM"/>
    </source>
</evidence>
<dbReference type="GO" id="GO:0003934">
    <property type="term" value="F:GTP cyclohydrolase I activity"/>
    <property type="evidence" value="ECO:0007669"/>
    <property type="project" value="InterPro"/>
</dbReference>
<dbReference type="Gene3D" id="3.10.270.10">
    <property type="entry name" value="Urate Oxidase"/>
    <property type="match status" value="1"/>
</dbReference>
<dbReference type="PANTHER" id="PTHR36445:SF1">
    <property type="entry name" value="GTP CYCLOHYDROLASE MPTA"/>
    <property type="match status" value="1"/>
</dbReference>
<reference evidence="3" key="1">
    <citation type="journal article" date="2020" name="mSystems">
        <title>Genome- and Community-Level Interaction Insights into Carbon Utilization and Element Cycling Functions of Hydrothermarchaeota in Hydrothermal Sediment.</title>
        <authorList>
            <person name="Zhou Z."/>
            <person name="Liu Y."/>
            <person name="Xu W."/>
            <person name="Pan J."/>
            <person name="Luo Z.H."/>
            <person name="Li M."/>
        </authorList>
    </citation>
    <scope>NUCLEOTIDE SEQUENCE [LARGE SCALE GENOMIC DNA]</scope>
    <source>
        <strain evidence="2">SpSt-618</strain>
        <strain evidence="3">SpSt-657</strain>
    </source>
</reference>
<dbReference type="PANTHER" id="PTHR36445">
    <property type="entry name" value="GTP CYCLOHYDROLASE MPTA"/>
    <property type="match status" value="1"/>
</dbReference>
<keyword evidence="1" id="KW-0378">Hydrolase</keyword>
<sequence>MNSSGVPPDVQSSKPLYSIPIDQVGVKGVYRRVCIGGSRGSTCLDTYIDILVDLPKAQRGIHVSRNIEAALDVFSIIEYASFTSLEEAIESLCRELLTRHSYASYAEAKLSTTFLYEYRDSDLDLKENIPVKLSIKSRVSRGDSSVHRKLCIEVIGMTVCPCALQLCSYTLNTVGYAPSHTQRAKLKICISTVNSFIDVAELIEIALNSFSIPVFSYLKRDKECKMILKGFGNAKFAEDVVRTALYGLYERFGRKLAPDSMVYISIRSFESIHPFDLFVATRYSMEELANYLSAG</sequence>
<comment type="caution">
    <text evidence="3">The sequence shown here is derived from an EMBL/GenBank/DDBJ whole genome shotgun (WGS) entry which is preliminary data.</text>
</comment>
<gene>
    <name evidence="2" type="ORF">ENT87_08500</name>
    <name evidence="3" type="ORF">ENU30_08890</name>
</gene>
<evidence type="ECO:0000256" key="1">
    <source>
        <dbReference type="ARBA" id="ARBA00022801"/>
    </source>
</evidence>
<name>A0A7J3JTP5_9CREN</name>
<evidence type="ECO:0000313" key="2">
    <source>
        <dbReference type="EMBL" id="HGN37564.1"/>
    </source>
</evidence>
<dbReference type="EMBL" id="DTAI01000253">
    <property type="protein sequence ID" value="HGN37564.1"/>
    <property type="molecule type" value="Genomic_DNA"/>
</dbReference>
<organism evidence="3">
    <name type="scientific">Ignisphaera aggregans</name>
    <dbReference type="NCBI Taxonomy" id="334771"/>
    <lineage>
        <taxon>Archaea</taxon>
        <taxon>Thermoproteota</taxon>
        <taxon>Thermoprotei</taxon>
        <taxon>Desulfurococcales</taxon>
        <taxon>Desulfurococcaceae</taxon>
        <taxon>Ignisphaera</taxon>
    </lineage>
</organism>
<protein>
    <recommendedName>
        <fullName evidence="4">GTP cyclohydrolase I FolE2</fullName>
    </recommendedName>
</protein>
<evidence type="ECO:0000313" key="3">
    <source>
        <dbReference type="EMBL" id="HGQ19067.1"/>
    </source>
</evidence>
<accession>A0A7J3JTP5</accession>
<proteinExistence type="predicted"/>
<dbReference type="AlphaFoldDB" id="A0A7J3JTP5"/>
<dbReference type="Pfam" id="PF02649">
    <property type="entry name" value="GCHY-1"/>
    <property type="match status" value="1"/>
</dbReference>
<dbReference type="EMBL" id="DTBZ01000167">
    <property type="protein sequence ID" value="HGQ19067.1"/>
    <property type="molecule type" value="Genomic_DNA"/>
</dbReference>